<dbReference type="InterPro" id="IPR013087">
    <property type="entry name" value="Znf_C2H2_type"/>
</dbReference>
<dbReference type="AlphaFoldDB" id="A0A8J9WAF8"/>
<keyword evidence="2" id="KW-0479">Metal-binding</keyword>
<evidence type="ECO:0000256" key="2">
    <source>
        <dbReference type="ARBA" id="ARBA00022723"/>
    </source>
</evidence>
<keyword evidence="5" id="KW-0862">Zinc</keyword>
<evidence type="ECO:0000256" key="3">
    <source>
        <dbReference type="ARBA" id="ARBA00022737"/>
    </source>
</evidence>
<keyword evidence="10" id="KW-1185">Reference proteome</keyword>
<dbReference type="OrthoDB" id="6077919at2759"/>
<dbReference type="InterPro" id="IPR036236">
    <property type="entry name" value="Znf_C2H2_sf"/>
</dbReference>
<dbReference type="EMBL" id="OV170229">
    <property type="protein sequence ID" value="CAH0731157.1"/>
    <property type="molecule type" value="Genomic_DNA"/>
</dbReference>
<gene>
    <name evidence="9" type="ORF">BINO364_LOCUS16062</name>
</gene>
<evidence type="ECO:0000313" key="10">
    <source>
        <dbReference type="Proteomes" id="UP000838878"/>
    </source>
</evidence>
<name>A0A8J9WAF8_9NEOP</name>
<dbReference type="PROSITE" id="PS50157">
    <property type="entry name" value="ZINC_FINGER_C2H2_2"/>
    <property type="match status" value="2"/>
</dbReference>
<evidence type="ECO:0000256" key="5">
    <source>
        <dbReference type="ARBA" id="ARBA00022833"/>
    </source>
</evidence>
<dbReference type="SMART" id="SM00355">
    <property type="entry name" value="ZnF_C2H2"/>
    <property type="match status" value="7"/>
</dbReference>
<comment type="subcellular location">
    <subcellularLocation>
        <location evidence="1">Nucleus</location>
    </subcellularLocation>
</comment>
<dbReference type="SUPFAM" id="SSF57667">
    <property type="entry name" value="beta-beta-alpha zinc fingers"/>
    <property type="match status" value="3"/>
</dbReference>
<keyword evidence="6" id="KW-0539">Nucleus</keyword>
<evidence type="ECO:0000256" key="1">
    <source>
        <dbReference type="ARBA" id="ARBA00004123"/>
    </source>
</evidence>
<dbReference type="GO" id="GO:0008270">
    <property type="term" value="F:zinc ion binding"/>
    <property type="evidence" value="ECO:0007669"/>
    <property type="project" value="UniProtKB-KW"/>
</dbReference>
<dbReference type="GO" id="GO:0005634">
    <property type="term" value="C:nucleus"/>
    <property type="evidence" value="ECO:0007669"/>
    <property type="project" value="UniProtKB-SubCell"/>
</dbReference>
<evidence type="ECO:0000256" key="7">
    <source>
        <dbReference type="PROSITE-ProRule" id="PRU00042"/>
    </source>
</evidence>
<dbReference type="GO" id="GO:0000978">
    <property type="term" value="F:RNA polymerase II cis-regulatory region sequence-specific DNA binding"/>
    <property type="evidence" value="ECO:0007669"/>
    <property type="project" value="TreeGrafter"/>
</dbReference>
<dbReference type="Gene3D" id="3.30.160.60">
    <property type="entry name" value="Classic Zinc Finger"/>
    <property type="match status" value="2"/>
</dbReference>
<evidence type="ECO:0000313" key="9">
    <source>
        <dbReference type="EMBL" id="CAH0731157.1"/>
    </source>
</evidence>
<organism evidence="9 10">
    <name type="scientific">Brenthis ino</name>
    <name type="common">lesser marbled fritillary</name>
    <dbReference type="NCBI Taxonomy" id="405034"/>
    <lineage>
        <taxon>Eukaryota</taxon>
        <taxon>Metazoa</taxon>
        <taxon>Ecdysozoa</taxon>
        <taxon>Arthropoda</taxon>
        <taxon>Hexapoda</taxon>
        <taxon>Insecta</taxon>
        <taxon>Pterygota</taxon>
        <taxon>Neoptera</taxon>
        <taxon>Endopterygota</taxon>
        <taxon>Lepidoptera</taxon>
        <taxon>Glossata</taxon>
        <taxon>Ditrysia</taxon>
        <taxon>Papilionoidea</taxon>
        <taxon>Nymphalidae</taxon>
        <taxon>Heliconiinae</taxon>
        <taxon>Argynnini</taxon>
        <taxon>Brenthis</taxon>
    </lineage>
</organism>
<evidence type="ECO:0000256" key="4">
    <source>
        <dbReference type="ARBA" id="ARBA00022771"/>
    </source>
</evidence>
<dbReference type="PANTHER" id="PTHR24376">
    <property type="entry name" value="ZINC FINGER PROTEIN"/>
    <property type="match status" value="1"/>
</dbReference>
<reference evidence="9" key="1">
    <citation type="submission" date="2021-12" db="EMBL/GenBank/DDBJ databases">
        <authorList>
            <person name="Martin H S."/>
        </authorList>
    </citation>
    <scope>NUCLEOTIDE SEQUENCE</scope>
</reference>
<dbReference type="Proteomes" id="UP000838878">
    <property type="component" value="Chromosome 9"/>
</dbReference>
<feature type="domain" description="C2H2-type" evidence="8">
    <location>
        <begin position="65"/>
        <end position="92"/>
    </location>
</feature>
<dbReference type="PANTHER" id="PTHR24376:SF235">
    <property type="entry name" value="C2H2-TYPE DOMAIN-CONTAINING PROTEIN"/>
    <property type="match status" value="1"/>
</dbReference>
<proteinExistence type="predicted"/>
<keyword evidence="4 7" id="KW-0863">Zinc-finger</keyword>
<dbReference type="PROSITE" id="PS00028">
    <property type="entry name" value="ZINC_FINGER_C2H2_1"/>
    <property type="match status" value="1"/>
</dbReference>
<dbReference type="GO" id="GO:0001228">
    <property type="term" value="F:DNA-binding transcription activator activity, RNA polymerase II-specific"/>
    <property type="evidence" value="ECO:0007669"/>
    <property type="project" value="TreeGrafter"/>
</dbReference>
<evidence type="ECO:0000256" key="6">
    <source>
        <dbReference type="ARBA" id="ARBA00023242"/>
    </source>
</evidence>
<protein>
    <recommendedName>
        <fullName evidence="8">C2H2-type domain-containing protein</fullName>
    </recommendedName>
</protein>
<evidence type="ECO:0000259" key="8">
    <source>
        <dbReference type="PROSITE" id="PS50157"/>
    </source>
</evidence>
<feature type="non-terminal residue" evidence="9">
    <location>
        <position position="349"/>
    </location>
</feature>
<sequence length="349" mass="40645">MEDNPDARVFIEVPTDNSLKDFNTEEFVSTTNKRLKCPECNRYSAVNEEQLTRHITKVHRGENPFQCSMCDYSTCNKVLFEEHVRIHQGIKPYKCSFCPHTNVSKKNLKKHELIHRPDNPLKCPNCPHIAKHRRALACHKKKCNGNNKLKCKSCEKVFSEESLVSHRKVLKKCDQCSYKVCTKNLLSVHKVMEHGKQDKRYKKSKMDIFKCAICKWSSNSKPRILLHLIHHPNQKIKCKGEGEHQFTNQMHFSIRPFQSKRLSILSSSRSWEVRGVSPTCLGEHVKPSVLRIKSHRSYLSIVPPDFESKRNRECKLCLHYNISCSRVVSVRFPLWPKSIGITLIIRMII</sequence>
<feature type="domain" description="C2H2-type" evidence="8">
    <location>
        <begin position="93"/>
        <end position="120"/>
    </location>
</feature>
<accession>A0A8J9WAF8</accession>
<keyword evidence="3" id="KW-0677">Repeat</keyword>